<dbReference type="InterPro" id="IPR024526">
    <property type="entry name" value="DUF3807"/>
</dbReference>
<name>A0A0P7B2V2_9HYPO</name>
<dbReference type="Pfam" id="PF12720">
    <property type="entry name" value="DUF3807"/>
    <property type="match status" value="1"/>
</dbReference>
<protein>
    <submittedName>
        <fullName evidence="2">Uncharacterized protein</fullName>
    </submittedName>
</protein>
<sequence length="177" mass="19711">MSKTDHVGTATKYGVPDVSQDDLLAFQQAHFSQDAVASFSGTFLDPSGEQQPHDDMIYETWEEDDGLGYYDDGVKRTLTDEQIEIFRHSELEALRKQEEVQPGAKTATSSDEATDLGDTKLIQSQATGSPSTLPPSFRSSKKKKKKGAKRGRPEPKPDLRKRTWDVVDKGLDSLNYD</sequence>
<dbReference type="AlphaFoldDB" id="A0A0P7B2V2"/>
<dbReference type="STRING" id="78410.A0A0P7B2V2"/>
<feature type="region of interest" description="Disordered" evidence="1">
    <location>
        <begin position="92"/>
        <end position="177"/>
    </location>
</feature>
<feature type="compositionally biased region" description="Basic and acidic residues" evidence="1">
    <location>
        <begin position="151"/>
        <end position="171"/>
    </location>
</feature>
<accession>A0A0P7B2V2</accession>
<dbReference type="OrthoDB" id="5335351at2759"/>
<dbReference type="Proteomes" id="UP000050424">
    <property type="component" value="Unassembled WGS sequence"/>
</dbReference>
<dbReference type="EMBL" id="LKCW01000078">
    <property type="protein sequence ID" value="KPM40718.1"/>
    <property type="molecule type" value="Genomic_DNA"/>
</dbReference>
<dbReference type="PANTHER" id="PTHR40642">
    <property type="entry name" value="YALI0F31295P"/>
    <property type="match status" value="1"/>
</dbReference>
<evidence type="ECO:0000313" key="3">
    <source>
        <dbReference type="Proteomes" id="UP000050424"/>
    </source>
</evidence>
<feature type="compositionally biased region" description="Polar residues" evidence="1">
    <location>
        <begin position="121"/>
        <end position="131"/>
    </location>
</feature>
<gene>
    <name evidence="2" type="ORF">AK830_g5864</name>
</gene>
<organism evidence="2 3">
    <name type="scientific">Neonectria ditissima</name>
    <dbReference type="NCBI Taxonomy" id="78410"/>
    <lineage>
        <taxon>Eukaryota</taxon>
        <taxon>Fungi</taxon>
        <taxon>Dikarya</taxon>
        <taxon>Ascomycota</taxon>
        <taxon>Pezizomycotina</taxon>
        <taxon>Sordariomycetes</taxon>
        <taxon>Hypocreomycetidae</taxon>
        <taxon>Hypocreales</taxon>
        <taxon>Nectriaceae</taxon>
        <taxon>Neonectria</taxon>
    </lineage>
</organism>
<evidence type="ECO:0000313" key="2">
    <source>
        <dbReference type="EMBL" id="KPM40718.1"/>
    </source>
</evidence>
<comment type="caution">
    <text evidence="2">The sequence shown here is derived from an EMBL/GenBank/DDBJ whole genome shotgun (WGS) entry which is preliminary data.</text>
</comment>
<proteinExistence type="predicted"/>
<dbReference type="PANTHER" id="PTHR40642:SF1">
    <property type="entry name" value="YALI0F31295P"/>
    <property type="match status" value="1"/>
</dbReference>
<evidence type="ECO:0000256" key="1">
    <source>
        <dbReference type="SAM" id="MobiDB-lite"/>
    </source>
</evidence>
<reference evidence="2 3" key="1">
    <citation type="submission" date="2015-09" db="EMBL/GenBank/DDBJ databases">
        <title>Draft genome of a European isolate of the apple canker pathogen Neonectria ditissima.</title>
        <authorList>
            <person name="Gomez-Cortecero A."/>
            <person name="Harrison R.J."/>
            <person name="Armitage A.D."/>
        </authorList>
    </citation>
    <scope>NUCLEOTIDE SEQUENCE [LARGE SCALE GENOMIC DNA]</scope>
    <source>
        <strain evidence="2 3">R09/05</strain>
    </source>
</reference>
<keyword evidence="3" id="KW-1185">Reference proteome</keyword>
<feature type="compositionally biased region" description="Basic residues" evidence="1">
    <location>
        <begin position="139"/>
        <end position="150"/>
    </location>
</feature>